<dbReference type="GeneID" id="106062539"/>
<keyword evidence="2" id="KW-0732">Signal</keyword>
<organism evidence="5 6">
    <name type="scientific">Biomphalaria glabrata</name>
    <name type="common">Bloodfluke planorb</name>
    <name type="synonym">Freshwater snail</name>
    <dbReference type="NCBI Taxonomy" id="6526"/>
    <lineage>
        <taxon>Eukaryota</taxon>
        <taxon>Metazoa</taxon>
        <taxon>Spiralia</taxon>
        <taxon>Lophotrochozoa</taxon>
        <taxon>Mollusca</taxon>
        <taxon>Gastropoda</taxon>
        <taxon>Heterobranchia</taxon>
        <taxon>Euthyneura</taxon>
        <taxon>Panpulmonata</taxon>
        <taxon>Hygrophila</taxon>
        <taxon>Lymnaeoidea</taxon>
        <taxon>Planorbidae</taxon>
        <taxon>Biomphalaria</taxon>
    </lineage>
</organism>
<evidence type="ECO:0000256" key="2">
    <source>
        <dbReference type="SAM" id="SignalP"/>
    </source>
</evidence>
<dbReference type="RefSeq" id="XP_055900348.1">
    <property type="nucleotide sequence ID" value="XM_056044373.1"/>
</dbReference>
<dbReference type="InterPro" id="IPR058831">
    <property type="entry name" value="LolA-like_dom_2nd"/>
</dbReference>
<feature type="domain" description="LolA-like" evidence="3">
    <location>
        <begin position="245"/>
        <end position="468"/>
    </location>
</feature>
<evidence type="ECO:0000259" key="3">
    <source>
        <dbReference type="Pfam" id="PF25898"/>
    </source>
</evidence>
<evidence type="ECO:0000313" key="6">
    <source>
        <dbReference type="RefSeq" id="XP_055900348.1"/>
    </source>
</evidence>
<dbReference type="Proteomes" id="UP001165740">
    <property type="component" value="Chromosome 1"/>
</dbReference>
<dbReference type="PANTHER" id="PTHR36902:SF1">
    <property type="entry name" value="ENRICHED IN SURFACE-LABELED PROTEOME PROTEIN 9"/>
    <property type="match status" value="1"/>
</dbReference>
<feature type="chain" id="PRO_5040743933" evidence="2">
    <location>
        <begin position="20"/>
        <end position="636"/>
    </location>
</feature>
<dbReference type="PANTHER" id="PTHR36902">
    <property type="entry name" value="ENRICHED IN SURFACE-LABELED PROTEOME PROTEIN 9"/>
    <property type="match status" value="1"/>
</dbReference>
<evidence type="ECO:0000259" key="4">
    <source>
        <dbReference type="Pfam" id="PF25899"/>
    </source>
</evidence>
<gene>
    <name evidence="6" type="primary">LOC106062539</name>
</gene>
<evidence type="ECO:0000256" key="1">
    <source>
        <dbReference type="SAM" id="Phobius"/>
    </source>
</evidence>
<feature type="domain" description="DUF7959" evidence="4">
    <location>
        <begin position="476"/>
        <end position="578"/>
    </location>
</feature>
<dbReference type="InterPro" id="IPR058265">
    <property type="entry name" value="DUF7959"/>
</dbReference>
<dbReference type="Pfam" id="PF25898">
    <property type="entry name" value="LolA_2nd_metazoa"/>
    <property type="match status" value="1"/>
</dbReference>
<protein>
    <submittedName>
        <fullName evidence="6">Uncharacterized protein LOC106062539 isoform X1</fullName>
    </submittedName>
</protein>
<feature type="transmembrane region" description="Helical" evidence="1">
    <location>
        <begin position="612"/>
        <end position="635"/>
    </location>
</feature>
<dbReference type="OMA" id="DTHANTM"/>
<sequence length="636" mass="70968">MLPTVLFSLALVSCTVGQAQVPTLPPVCQEYSSATNTPPLLKLSNDFTVDVETVSVETGRVTNMIMYYSQSQNMIRLNIYDAGQKNDLYFYFADNEILSFDYTVGRGTCTVLSDLKNQPDTFIVGGIKDGKNAQVPMTVLHLTGQSGFGTNDIVLSQQSTGTARGMDTITFNSCQKWQFGGQSAVLNVTHHFSYKTWQRPDTGSVPIMIEIVGSALLHKDLTTIHHYYNFFNWKESVEPFVFETPSGIICQGRAGDRPFPASPSYIKFAGEVIDRNQGYVRYVEELYDSDDDIVVMRMQGMQDIGTTGGMNHFTYIRDYDSGLSYRIDNQMQYCTVLNITDDITLPFDFITSNGKVKILTPNQFFYNDGTKYNYLGTRNVRGMTADVWVAKTTLLTAPDQEAVIEWYFAPPDVKSWNDGNEYYKNGHFRIPVRFRAWLSNNTESMDMNIYHVDYTNIMYGTINVRNCYPDKNSNYYQIIIDGAKESVMQTNLDMFKWNAVVSLSKAAGVRMIRIADLQVYYEQNDAILEFELLDAPPYSGDSSVQLPPPIDLDTAAYNLENTIANGTLMINVYDPNTNQISKPLPVRKTAKIVPSTGNSNSNSDSGYSPGSMAGLGIAMVIIGGAGGGIGAYFLIK</sequence>
<keyword evidence="1" id="KW-0812">Transmembrane</keyword>
<dbReference type="AlphaFoldDB" id="A0A9W3BLP9"/>
<keyword evidence="1" id="KW-1133">Transmembrane helix</keyword>
<dbReference type="Pfam" id="PF25899">
    <property type="entry name" value="DUF7959"/>
    <property type="match status" value="1"/>
</dbReference>
<keyword evidence="5" id="KW-1185">Reference proteome</keyword>
<reference evidence="6" key="1">
    <citation type="submission" date="2025-08" db="UniProtKB">
        <authorList>
            <consortium name="RefSeq"/>
        </authorList>
    </citation>
    <scope>IDENTIFICATION</scope>
</reference>
<dbReference type="OrthoDB" id="5983572at2759"/>
<accession>A0A9W3BLP9</accession>
<keyword evidence="1" id="KW-0472">Membrane</keyword>
<name>A0A9W3BLP9_BIOGL</name>
<evidence type="ECO:0000313" key="5">
    <source>
        <dbReference type="Proteomes" id="UP001165740"/>
    </source>
</evidence>
<proteinExistence type="predicted"/>
<feature type="signal peptide" evidence="2">
    <location>
        <begin position="1"/>
        <end position="19"/>
    </location>
</feature>